<protein>
    <submittedName>
        <fullName evidence="1">Uncharacterized protein</fullName>
    </submittedName>
</protein>
<sequence>MHSKLIVDSWREASFVAGKNPVGARITHETTTAIARSLDKKAASGMPSLGQLTDCDDTRTLVTVPVLTDDWRRWADSWRGTAFVQVQGFVTPVGEQRRYPEDAPH</sequence>
<comment type="caution">
    <text evidence="1">The sequence shown here is derived from an EMBL/GenBank/DDBJ whole genome shotgun (WGS) entry which is preliminary data.</text>
</comment>
<gene>
    <name evidence="1" type="ORF">GCM10009762_03070</name>
</gene>
<dbReference type="RefSeq" id="WP_187036335.1">
    <property type="nucleotide sequence ID" value="NZ_BAAANV010000013.1"/>
</dbReference>
<dbReference type="Proteomes" id="UP001501288">
    <property type="component" value="Unassembled WGS sequence"/>
</dbReference>
<accession>A0ABN2B497</accession>
<name>A0ABN2B497_9MICO</name>
<evidence type="ECO:0000313" key="2">
    <source>
        <dbReference type="Proteomes" id="UP001501288"/>
    </source>
</evidence>
<organism evidence="1 2">
    <name type="scientific">Dermacoccus barathri</name>
    <dbReference type="NCBI Taxonomy" id="322601"/>
    <lineage>
        <taxon>Bacteria</taxon>
        <taxon>Bacillati</taxon>
        <taxon>Actinomycetota</taxon>
        <taxon>Actinomycetes</taxon>
        <taxon>Micrococcales</taxon>
        <taxon>Dermacoccaceae</taxon>
        <taxon>Dermacoccus</taxon>
    </lineage>
</organism>
<dbReference type="EMBL" id="BAAANV010000013">
    <property type="protein sequence ID" value="GAA1532533.1"/>
    <property type="molecule type" value="Genomic_DNA"/>
</dbReference>
<evidence type="ECO:0000313" key="1">
    <source>
        <dbReference type="EMBL" id="GAA1532533.1"/>
    </source>
</evidence>
<reference evidence="1 2" key="1">
    <citation type="journal article" date="2019" name="Int. J. Syst. Evol. Microbiol.">
        <title>The Global Catalogue of Microorganisms (GCM) 10K type strain sequencing project: providing services to taxonomists for standard genome sequencing and annotation.</title>
        <authorList>
            <consortium name="The Broad Institute Genomics Platform"/>
            <consortium name="The Broad Institute Genome Sequencing Center for Infectious Disease"/>
            <person name="Wu L."/>
            <person name="Ma J."/>
        </authorList>
    </citation>
    <scope>NUCLEOTIDE SEQUENCE [LARGE SCALE GENOMIC DNA]</scope>
    <source>
        <strain evidence="1 2">JCM 14588</strain>
    </source>
</reference>
<proteinExistence type="predicted"/>
<keyword evidence="2" id="KW-1185">Reference proteome</keyword>